<evidence type="ECO:0000313" key="1">
    <source>
        <dbReference type="EMBL" id="AGA77348.1"/>
    </source>
</evidence>
<dbReference type="AlphaFoldDB" id="L0FWC7"/>
<dbReference type="KEGG" id="evi:Echvi_1077"/>
<organism evidence="1 2">
    <name type="scientific">Echinicola vietnamensis (strain DSM 17526 / LMG 23754 / KMM 6221)</name>
    <dbReference type="NCBI Taxonomy" id="926556"/>
    <lineage>
        <taxon>Bacteria</taxon>
        <taxon>Pseudomonadati</taxon>
        <taxon>Bacteroidota</taxon>
        <taxon>Cytophagia</taxon>
        <taxon>Cytophagales</taxon>
        <taxon>Cyclobacteriaceae</taxon>
        <taxon>Echinicola</taxon>
    </lineage>
</organism>
<dbReference type="eggNOG" id="ENOG502Z9D6">
    <property type="taxonomic scope" value="Bacteria"/>
</dbReference>
<dbReference type="RefSeq" id="WP_015264912.1">
    <property type="nucleotide sequence ID" value="NC_019904.1"/>
</dbReference>
<gene>
    <name evidence="1" type="ordered locus">Echvi_1077</name>
</gene>
<proteinExistence type="predicted"/>
<dbReference type="STRING" id="926556.Echvi_1077"/>
<dbReference type="OrthoDB" id="634553at2"/>
<dbReference type="HOGENOM" id="CLU_050513_0_0_10"/>
<keyword evidence="2" id="KW-1185">Reference proteome</keyword>
<name>L0FWC7_ECHVK</name>
<sequence>MGTRIFILVVFMACLGACQQTNPPTVSFYYWKTTFDLKKPEYDALETNQVDKLYVRYFDVALNADGLPYPVSEATLDHFPDTLEIVPVVYIKNEVMLSANLDVAELAKKISKYVHSISKSNRLSYGEIQIDCDWSLKSRDNFMAFIDSLDKISEKQLSATIRLHQVKYAQQTKVPNVAYGVLMYYNMGEINAGPGSSIYDKTIADLYTYTLKDYPLPLKVALPIFGWAIHLRNGQVLGLRPKVTANALKTEAAFSAQKPDIFEVKRDVLRHGTYYRKGDVLKIESVSQEQLLEMAHDLGTHMKVEEVIFYDLDALNLKNYEKDIFSQVRAAF</sequence>
<protein>
    <submittedName>
        <fullName evidence="1">Uncharacterized protein</fullName>
    </submittedName>
</protein>
<accession>L0FWC7</accession>
<reference evidence="2" key="1">
    <citation type="submission" date="2012-02" db="EMBL/GenBank/DDBJ databases">
        <title>The complete genome of Echinicola vietnamensis DSM 17526.</title>
        <authorList>
            <person name="Lucas S."/>
            <person name="Copeland A."/>
            <person name="Lapidus A."/>
            <person name="Glavina del Rio T."/>
            <person name="Dalin E."/>
            <person name="Tice H."/>
            <person name="Bruce D."/>
            <person name="Goodwin L."/>
            <person name="Pitluck S."/>
            <person name="Peters L."/>
            <person name="Ovchinnikova G."/>
            <person name="Teshima H."/>
            <person name="Kyrpides N."/>
            <person name="Mavromatis K."/>
            <person name="Ivanova N."/>
            <person name="Brettin T."/>
            <person name="Detter J.C."/>
            <person name="Han C."/>
            <person name="Larimer F."/>
            <person name="Land M."/>
            <person name="Hauser L."/>
            <person name="Markowitz V."/>
            <person name="Cheng J.-F."/>
            <person name="Hugenholtz P."/>
            <person name="Woyke T."/>
            <person name="Wu D."/>
            <person name="Brambilla E."/>
            <person name="Klenk H.-P."/>
            <person name="Eisen J.A."/>
        </authorList>
    </citation>
    <scope>NUCLEOTIDE SEQUENCE [LARGE SCALE GENOMIC DNA]</scope>
    <source>
        <strain evidence="2">DSM 17526 / LMG 23754 / KMM 6221</strain>
    </source>
</reference>
<dbReference type="Proteomes" id="UP000010796">
    <property type="component" value="Chromosome"/>
</dbReference>
<dbReference type="EMBL" id="CP003346">
    <property type="protein sequence ID" value="AGA77348.1"/>
    <property type="molecule type" value="Genomic_DNA"/>
</dbReference>
<evidence type="ECO:0000313" key="2">
    <source>
        <dbReference type="Proteomes" id="UP000010796"/>
    </source>
</evidence>
<dbReference type="PATRIC" id="fig|926556.3.peg.1126"/>